<dbReference type="InterPro" id="IPR027824">
    <property type="entry name" value="DUF4469"/>
</dbReference>
<dbReference type="Proteomes" id="UP001207918">
    <property type="component" value="Unassembled WGS sequence"/>
</dbReference>
<dbReference type="Pfam" id="PF14848">
    <property type="entry name" value="HU-DNA_bdg"/>
    <property type="match status" value="1"/>
</dbReference>
<dbReference type="InterPro" id="IPR049893">
    <property type="entry name" value="Bvu_2165-like_IHF-HU-DNA_bdg"/>
</dbReference>
<gene>
    <name evidence="4" type="ORF">J6I44_16505</name>
</gene>
<dbReference type="EMBL" id="JAGGJA010000013">
    <property type="protein sequence ID" value="MCW9708465.1"/>
    <property type="molecule type" value="Genomic_DNA"/>
</dbReference>
<keyword evidence="5" id="KW-1185">Reference proteome</keyword>
<dbReference type="Gene3D" id="2.70.50.70">
    <property type="match status" value="1"/>
</dbReference>
<evidence type="ECO:0000259" key="3">
    <source>
        <dbReference type="Pfam" id="PF14848"/>
    </source>
</evidence>
<proteinExistence type="predicted"/>
<dbReference type="InterPro" id="IPR010992">
    <property type="entry name" value="IHF-like_DNA-bd_dom_sf"/>
</dbReference>
<sequence>MLHYCLYENPFTPDDPDSRLARPLDVTMNTREDLIEDITAPGSILKPTETNAVIDNYWQRIIHYLREGEAYADEYIRTRFGISGRFRGDDDQFDPDRHEVLISVVPKGTVTEVAVDISLLKQAAGGVGPEIDEVNDWASDTSDDPLTPGDVLEVTGNNLKIYNNIEDEGVFFVHESGDDEMEVAQIHTNEPKTLTLRLPEELAPGSYRLEVRNTPRNGNQLRSSMFTPLLTVQ</sequence>
<evidence type="ECO:0000313" key="4">
    <source>
        <dbReference type="EMBL" id="MCW9708465.1"/>
    </source>
</evidence>
<organism evidence="4 5">
    <name type="scientific">Fodinibius salsisoli</name>
    <dbReference type="NCBI Taxonomy" id="2820877"/>
    <lineage>
        <taxon>Bacteria</taxon>
        <taxon>Pseudomonadati</taxon>
        <taxon>Balneolota</taxon>
        <taxon>Balneolia</taxon>
        <taxon>Balneolales</taxon>
        <taxon>Balneolaceae</taxon>
        <taxon>Fodinibius</taxon>
    </lineage>
</organism>
<evidence type="ECO:0000259" key="2">
    <source>
        <dbReference type="Pfam" id="PF14734"/>
    </source>
</evidence>
<protein>
    <submittedName>
        <fullName evidence="4">DUF4469 domain-containing protein</fullName>
    </submittedName>
</protein>
<dbReference type="RefSeq" id="WP_265767249.1">
    <property type="nucleotide sequence ID" value="NZ_JAGGJA010000013.1"/>
</dbReference>
<evidence type="ECO:0000313" key="5">
    <source>
        <dbReference type="Proteomes" id="UP001207918"/>
    </source>
</evidence>
<feature type="domain" description="Bvu-2165-like IHF-HU-like DNA-binding" evidence="3">
    <location>
        <begin position="1"/>
        <end position="119"/>
    </location>
</feature>
<dbReference type="Pfam" id="PF14734">
    <property type="entry name" value="DUF4469"/>
    <property type="match status" value="1"/>
</dbReference>
<reference evidence="4 5" key="1">
    <citation type="submission" date="2021-03" db="EMBL/GenBank/DDBJ databases">
        <title>Aliifodinibius sp. nov., a new bacterium isolated from saline soil.</title>
        <authorList>
            <person name="Galisteo C."/>
            <person name="De La Haba R."/>
            <person name="Sanchez-Porro C."/>
            <person name="Ventosa A."/>
        </authorList>
    </citation>
    <scope>NUCLEOTIDE SEQUENCE [LARGE SCALE GENOMIC DNA]</scope>
    <source>
        <strain evidence="4 5">1BSP15-2V2</strain>
    </source>
</reference>
<dbReference type="Gene3D" id="4.10.520.10">
    <property type="entry name" value="IHF-like DNA-binding proteins"/>
    <property type="match status" value="1"/>
</dbReference>
<keyword evidence="1" id="KW-0238">DNA-binding</keyword>
<evidence type="ECO:0000256" key="1">
    <source>
        <dbReference type="ARBA" id="ARBA00023125"/>
    </source>
</evidence>
<dbReference type="CDD" id="cd12843">
    <property type="entry name" value="Bvu_2165_C_like"/>
    <property type="match status" value="1"/>
</dbReference>
<feature type="domain" description="DUF4469" evidence="2">
    <location>
        <begin position="130"/>
        <end position="222"/>
    </location>
</feature>
<accession>A0ABT3PRL1</accession>
<name>A0ABT3PRL1_9BACT</name>
<comment type="caution">
    <text evidence="4">The sequence shown here is derived from an EMBL/GenBank/DDBJ whole genome shotgun (WGS) entry which is preliminary data.</text>
</comment>